<keyword evidence="8" id="KW-0862">Zinc</keyword>
<keyword evidence="12" id="KW-0675">Receptor</keyword>
<reference evidence="16" key="1">
    <citation type="submission" date="2021-01" db="EMBL/GenBank/DDBJ databases">
        <title>A chromosome-scale assembly of European eel, Anguilla anguilla.</title>
        <authorList>
            <person name="Henkel C."/>
            <person name="Jong-Raadsen S.A."/>
            <person name="Dufour S."/>
            <person name="Weltzien F.-A."/>
            <person name="Palstra A.P."/>
            <person name="Pelster B."/>
            <person name="Spaink H.P."/>
            <person name="Van Den Thillart G.E."/>
            <person name="Jansen H."/>
            <person name="Zahm M."/>
            <person name="Klopp C."/>
            <person name="Cedric C."/>
            <person name="Louis A."/>
            <person name="Berthelot C."/>
            <person name="Parey E."/>
            <person name="Roest Crollius H."/>
            <person name="Montfort J."/>
            <person name="Robinson-Rechavi M."/>
            <person name="Bucao C."/>
            <person name="Bouchez O."/>
            <person name="Gislard M."/>
            <person name="Lluch J."/>
            <person name="Milhes M."/>
            <person name="Lampietro C."/>
            <person name="Lopez Roques C."/>
            <person name="Donnadieu C."/>
            <person name="Braasch I."/>
            <person name="Desvignes T."/>
            <person name="Postlethwait J."/>
            <person name="Bobe J."/>
            <person name="Guiguen Y."/>
            <person name="Dirks R."/>
        </authorList>
    </citation>
    <scope>NUCLEOTIDE SEQUENCE</scope>
    <source>
        <strain evidence="16">Tag_6206</strain>
        <tissue evidence="16">Liver</tissue>
    </source>
</reference>
<keyword evidence="7" id="KW-0863">Zinc-finger</keyword>
<evidence type="ECO:0000256" key="13">
    <source>
        <dbReference type="ARBA" id="ARBA00023242"/>
    </source>
</evidence>
<dbReference type="InterPro" id="IPR001723">
    <property type="entry name" value="Nuclear_hrmn_rcpt"/>
</dbReference>
<proteinExistence type="inferred from homology"/>
<dbReference type="GO" id="GO:0005634">
    <property type="term" value="C:nucleus"/>
    <property type="evidence" value="ECO:0007669"/>
    <property type="project" value="UniProtKB-SubCell"/>
</dbReference>
<dbReference type="GO" id="GO:0003714">
    <property type="term" value="F:transcription corepressor activity"/>
    <property type="evidence" value="ECO:0007669"/>
    <property type="project" value="TreeGrafter"/>
</dbReference>
<keyword evidence="10" id="KW-0238">DNA-binding</keyword>
<evidence type="ECO:0000313" key="16">
    <source>
        <dbReference type="EMBL" id="KAG5858094.1"/>
    </source>
</evidence>
<dbReference type="PROSITE" id="PS51843">
    <property type="entry name" value="NR_LBD"/>
    <property type="match status" value="1"/>
</dbReference>
<evidence type="ECO:0000256" key="9">
    <source>
        <dbReference type="ARBA" id="ARBA00023015"/>
    </source>
</evidence>
<evidence type="ECO:0000256" key="6">
    <source>
        <dbReference type="ARBA" id="ARBA00022723"/>
    </source>
</evidence>
<accession>A0A9D3MZD0</accession>
<comment type="subcellular location">
    <subcellularLocation>
        <location evidence="2">Cytoplasm</location>
    </subcellularLocation>
    <subcellularLocation>
        <location evidence="1">Nucleus</location>
    </subcellularLocation>
</comment>
<feature type="compositionally biased region" description="Basic and acidic residues" evidence="14">
    <location>
        <begin position="133"/>
        <end position="152"/>
    </location>
</feature>
<keyword evidence="9" id="KW-0805">Transcription regulation</keyword>
<feature type="domain" description="NR LBD" evidence="15">
    <location>
        <begin position="30"/>
        <end position="269"/>
    </location>
</feature>
<dbReference type="PANTHER" id="PTHR24081">
    <property type="entry name" value="NUCLEAR RECEPTOR SUBFAMILY 0 GROUP B"/>
    <property type="match status" value="1"/>
</dbReference>
<evidence type="ECO:0000256" key="14">
    <source>
        <dbReference type="SAM" id="MobiDB-lite"/>
    </source>
</evidence>
<keyword evidence="4" id="KW-0963">Cytoplasm</keyword>
<dbReference type="GO" id="GO:0008270">
    <property type="term" value="F:zinc ion binding"/>
    <property type="evidence" value="ECO:0007669"/>
    <property type="project" value="UniProtKB-KW"/>
</dbReference>
<evidence type="ECO:0000256" key="10">
    <source>
        <dbReference type="ARBA" id="ARBA00023125"/>
    </source>
</evidence>
<keyword evidence="6" id="KW-0479">Metal-binding</keyword>
<dbReference type="GO" id="GO:0005737">
    <property type="term" value="C:cytoplasm"/>
    <property type="evidence" value="ECO:0007669"/>
    <property type="project" value="UniProtKB-SubCell"/>
</dbReference>
<organism evidence="16 17">
    <name type="scientific">Anguilla anguilla</name>
    <name type="common">European freshwater eel</name>
    <name type="synonym">Muraena anguilla</name>
    <dbReference type="NCBI Taxonomy" id="7936"/>
    <lineage>
        <taxon>Eukaryota</taxon>
        <taxon>Metazoa</taxon>
        <taxon>Chordata</taxon>
        <taxon>Craniata</taxon>
        <taxon>Vertebrata</taxon>
        <taxon>Euteleostomi</taxon>
        <taxon>Actinopterygii</taxon>
        <taxon>Neopterygii</taxon>
        <taxon>Teleostei</taxon>
        <taxon>Anguilliformes</taxon>
        <taxon>Anguillidae</taxon>
        <taxon>Anguilla</taxon>
    </lineage>
</organism>
<evidence type="ECO:0000259" key="15">
    <source>
        <dbReference type="PROSITE" id="PS51843"/>
    </source>
</evidence>
<dbReference type="InterPro" id="IPR033544">
    <property type="entry name" value="NR0B1/2"/>
</dbReference>
<dbReference type="InterPro" id="IPR035500">
    <property type="entry name" value="NHR-like_dom_sf"/>
</dbReference>
<dbReference type="SMART" id="SM00430">
    <property type="entry name" value="HOLI"/>
    <property type="match status" value="1"/>
</dbReference>
<evidence type="ECO:0000256" key="5">
    <source>
        <dbReference type="ARBA" id="ARBA00022491"/>
    </source>
</evidence>
<dbReference type="InterPro" id="IPR000536">
    <property type="entry name" value="Nucl_hrmn_rcpt_lig-bd"/>
</dbReference>
<evidence type="ECO:0000256" key="4">
    <source>
        <dbReference type="ARBA" id="ARBA00022490"/>
    </source>
</evidence>
<dbReference type="GO" id="GO:0000122">
    <property type="term" value="P:negative regulation of transcription by RNA polymerase II"/>
    <property type="evidence" value="ECO:0007669"/>
    <property type="project" value="TreeGrafter"/>
</dbReference>
<evidence type="ECO:0000256" key="8">
    <source>
        <dbReference type="ARBA" id="ARBA00022833"/>
    </source>
</evidence>
<dbReference type="SUPFAM" id="SSF48508">
    <property type="entry name" value="Nuclear receptor ligand-binding domain"/>
    <property type="match status" value="1"/>
</dbReference>
<evidence type="ECO:0000313" key="17">
    <source>
        <dbReference type="Proteomes" id="UP001044222"/>
    </source>
</evidence>
<dbReference type="PRINTS" id="PR00398">
    <property type="entry name" value="STRDHORMONER"/>
</dbReference>
<keyword evidence="11" id="KW-0804">Transcription</keyword>
<evidence type="ECO:0000256" key="7">
    <source>
        <dbReference type="ARBA" id="ARBA00022771"/>
    </source>
</evidence>
<dbReference type="EMBL" id="JAFIRN010000001">
    <property type="protein sequence ID" value="KAG5858094.1"/>
    <property type="molecule type" value="Genomic_DNA"/>
</dbReference>
<keyword evidence="13" id="KW-0539">Nucleus</keyword>
<keyword evidence="17" id="KW-1185">Reference proteome</keyword>
<feature type="region of interest" description="Disordered" evidence="14">
    <location>
        <begin position="132"/>
        <end position="152"/>
    </location>
</feature>
<keyword evidence="5" id="KW-0678">Repressor</keyword>
<dbReference type="GO" id="GO:0003677">
    <property type="term" value="F:DNA binding"/>
    <property type="evidence" value="ECO:0007669"/>
    <property type="project" value="UniProtKB-KW"/>
</dbReference>
<dbReference type="PANTHER" id="PTHR24081:SF0">
    <property type="entry name" value="NUCLEAR RECEPTOR SUBFAMILY 0 GROUP B MEMBER 2"/>
    <property type="match status" value="1"/>
</dbReference>
<dbReference type="Proteomes" id="UP001044222">
    <property type="component" value="Unassembled WGS sequence"/>
</dbReference>
<gene>
    <name evidence="16" type="ORF">ANANG_G00026450</name>
</gene>
<evidence type="ECO:0000256" key="12">
    <source>
        <dbReference type="ARBA" id="ARBA00023170"/>
    </source>
</evidence>
<evidence type="ECO:0000256" key="1">
    <source>
        <dbReference type="ARBA" id="ARBA00004123"/>
    </source>
</evidence>
<sequence>MSYTEMTTGCQCSDYRSQKPNAILFNILSQTQRPSLNYSSAPPHSCHCQMLRTVRLTTPGDTCPVASGVLVKTVRFMQSLLSFRQLPARDQLALLRGCWAPVFLLGLAQEGVDFQVTDAPAASMLKRILLEGQEPRGPEGAESERAESDRARPTLAAMQKLKSCLHKFWSLDLTPKEYAYLKGAVLFDPDVPQLKSAAFIEGLQREAERALREVLTPLHPQDKGRFSRILLTASTLKSINPNFVIELFFRPVIGPADLFELLVEMLFSC</sequence>
<evidence type="ECO:0000256" key="3">
    <source>
        <dbReference type="ARBA" id="ARBA00006647"/>
    </source>
</evidence>
<name>A0A9D3MZD0_ANGAN</name>
<evidence type="ECO:0000256" key="11">
    <source>
        <dbReference type="ARBA" id="ARBA00023163"/>
    </source>
</evidence>
<comment type="similarity">
    <text evidence="3">Belongs to the nuclear hormone receptor family. NR0 subfamily.</text>
</comment>
<dbReference type="GO" id="GO:0007623">
    <property type="term" value="P:circadian rhythm"/>
    <property type="evidence" value="ECO:0007669"/>
    <property type="project" value="TreeGrafter"/>
</dbReference>
<protein>
    <recommendedName>
        <fullName evidence="15">NR LBD domain-containing protein</fullName>
    </recommendedName>
</protein>
<dbReference type="AlphaFoldDB" id="A0A9D3MZD0"/>
<dbReference type="Gene3D" id="1.10.565.10">
    <property type="entry name" value="Retinoid X Receptor"/>
    <property type="match status" value="1"/>
</dbReference>
<evidence type="ECO:0000256" key="2">
    <source>
        <dbReference type="ARBA" id="ARBA00004496"/>
    </source>
</evidence>
<comment type="caution">
    <text evidence="16">The sequence shown here is derived from an EMBL/GenBank/DDBJ whole genome shotgun (WGS) entry which is preliminary data.</text>
</comment>
<dbReference type="Pfam" id="PF00104">
    <property type="entry name" value="Hormone_recep"/>
    <property type="match status" value="1"/>
</dbReference>